<feature type="domain" description="Fibronectin type-II" evidence="15">
    <location>
        <begin position="190"/>
        <end position="238"/>
    </location>
</feature>
<dbReference type="Proteomes" id="UP000034805">
    <property type="component" value="Unassembled WGS sequence"/>
</dbReference>
<dbReference type="GO" id="GO:0006897">
    <property type="term" value="P:endocytosis"/>
    <property type="evidence" value="ECO:0007669"/>
    <property type="project" value="UniProtKB-KW"/>
</dbReference>
<keyword evidence="3" id="KW-0812">Transmembrane</keyword>
<dbReference type="CDD" id="cd23407">
    <property type="entry name" value="beta-trefoil_Ricin_MRC1"/>
    <property type="match status" value="1"/>
</dbReference>
<comment type="caution">
    <text evidence="16">The sequence shown here is derived from an EMBL/GenBank/DDBJ whole genome shotgun (WGS) entry which is preliminary data.</text>
</comment>
<sequence>MGKSSTAFGILSKKTAASHQLEKMLPVGRMLLASCLLFLRVALGVSETDRSFQIYSDKNNRCVRVTNPGLIITETCNPKLLGQKFRWVSQNQILSLLHKKCLGVPKAAERGKVTLFDCDDKNELQHWECKSENVVNLKGHELHLYGENLRGANLMVCNGSQCSSSWKIYGTADDICSVPYEEIYTIMGNAQGAPCRFPFRYQNQWYSDCTRDGESTGRLWCATVPDYDKEEVWGYCPPSAGWIADPVTDELYLVNPSALLTWHQARTSCQQQYGDLLSVGQPHEHTYLSGLTASLGTLLWIGLNSLSSESGWQWSDGKPLRYLRWAPGNPSPAPGQSCAALNSNSMSRWESSACSRKLGYICRRTNSTRVPTTDPEEEKAHVCPSPWVPFMGHCFDLRRPKKSWAEAKSVCRKDGGDLASIRSIEEQAFIISQLGYLSTDKLWIGLNDHRIPQLFEWSDESAVTFASWELGEPSHHSTLKEDCVLMRGEDGKWADDECEKQYGFICKKKATFSSGGGTAVSAGCKTGWTRHGSFCYNTGPEIKTFEEAKNACESKDSRLVDVSDRYENAFLISMVGLTPEKYFWIGLSNTEQRDTFVWTNTRTVRFTHFSAGMPGTERYICKHVAEGVEPTTAPPTSARPSCPEDWVPMGNRDFCYRHYNRQENTRKTWFEARDFCKAIGGNLLSIHSKYDLSQREDYSEAWIGLNALDPNAGFVWSDGSSSSYENWNTGEPNNFKGVELCVEMLRDYTWNDFHCEAYRDWICQIRKEYNVTEDGWTVYNGSEYYLNTEVLAMEDARHYCQERSGDLVVINDEKERLFLWKQSPSQALIKHSFSHTLLMPSICRWMDGSPVVFAAWNEDEPSFTNNDENCVVMNPSLGFWKNVHCGQPLQSICKRSSGSPANTTLAPTAAPKGGCAPDWKAFQGKCYKLVGDIASDKKPWAEARTYCINQGGNLVSILNKKEQAFLTARMIDVSADMWIGLSSLNDWWRFLWTDGKAVKFENWGHSQPNTLGFWKSLQCALMLRKPDVNAGLWKTAECTSPQGFICKRNYGKYTQAVPSTTAFSNSYQKFGNSSFRVVAEKLSWEQAHQRCKEDSAQLASIPDPMAQAFIQLKTLKHGSLWIGLNSNKTEGYFKWIDNWKFQYTNWGEDEPKSDSPCVLVDTEGKWKTEPCNNTYSFVCKHSSGPIPTDPPMHPGTCPESTLYRTWLPFRDHCYSFEGSTYDKWGEAVVQCMQIDQWLWHDGSVVDYTNWNVDQPHANHHCAFIDPMSSKWSSYRCIQYGHRICKVRKDYLPTCWLPPTSGPPSLQGIPPFLLITCLPVGYFYPDKAPTHNPPLSGWRYQRCPLPCSGILMPFFCTLVISQGVGQVVKKEEHPSLQSHPIQQ</sequence>
<feature type="domain" description="C-type lectin" evidence="14">
    <location>
        <begin position="779"/>
        <end position="894"/>
    </location>
</feature>
<dbReference type="Pfam" id="PF24562">
    <property type="entry name" value="CysR_MRC2_N"/>
    <property type="match status" value="1"/>
</dbReference>
<dbReference type="Gene3D" id="2.80.10.50">
    <property type="match status" value="1"/>
</dbReference>
<evidence type="ECO:0000256" key="1">
    <source>
        <dbReference type="ARBA" id="ARBA00004530"/>
    </source>
</evidence>
<dbReference type="GO" id="GO:0005537">
    <property type="term" value="F:D-mannose binding"/>
    <property type="evidence" value="ECO:0007669"/>
    <property type="project" value="UniProtKB-ARBA"/>
</dbReference>
<dbReference type="STRING" id="113540.ENSSFOP00015004288"/>
<dbReference type="CDD" id="cd00062">
    <property type="entry name" value="FN2"/>
    <property type="match status" value="1"/>
</dbReference>
<dbReference type="PROSITE" id="PS51092">
    <property type="entry name" value="FN2_2"/>
    <property type="match status" value="1"/>
</dbReference>
<feature type="domain" description="C-type lectin" evidence="14">
    <location>
        <begin position="651"/>
        <end position="764"/>
    </location>
</feature>
<keyword evidence="10 16" id="KW-0675">Receptor</keyword>
<dbReference type="PROSITE" id="PS50231">
    <property type="entry name" value="RICIN_B_LECTIN"/>
    <property type="match status" value="1"/>
</dbReference>
<dbReference type="FunFam" id="3.10.100.10:FF:000025">
    <property type="entry name" value="Mannose receptor C-type 1"/>
    <property type="match status" value="1"/>
</dbReference>
<dbReference type="CDD" id="cd00037">
    <property type="entry name" value="CLECT"/>
    <property type="match status" value="7"/>
</dbReference>
<dbReference type="SUPFAM" id="SSF50370">
    <property type="entry name" value="Ricin B-like lectins"/>
    <property type="match status" value="1"/>
</dbReference>
<feature type="domain" description="C-type lectin" evidence="14">
    <location>
        <begin position="531"/>
        <end position="627"/>
    </location>
</feature>
<dbReference type="InterPro" id="IPR050111">
    <property type="entry name" value="C-type_lectin/snaclec_domain"/>
</dbReference>
<dbReference type="Pfam" id="PF00059">
    <property type="entry name" value="Lectin_C"/>
    <property type="match status" value="7"/>
</dbReference>
<keyword evidence="7" id="KW-1133">Transmembrane helix</keyword>
<evidence type="ECO:0000256" key="10">
    <source>
        <dbReference type="ARBA" id="ARBA00023170"/>
    </source>
</evidence>
<dbReference type="SMART" id="SM00458">
    <property type="entry name" value="RICIN"/>
    <property type="match status" value="1"/>
</dbReference>
<evidence type="ECO:0000256" key="2">
    <source>
        <dbReference type="ARBA" id="ARBA00022583"/>
    </source>
</evidence>
<accession>A0A0P7WZK2</accession>
<keyword evidence="5" id="KW-0677">Repeat</keyword>
<dbReference type="SMART" id="SM00059">
    <property type="entry name" value="FN2"/>
    <property type="match status" value="1"/>
</dbReference>
<evidence type="ECO:0000313" key="17">
    <source>
        <dbReference type="Proteomes" id="UP000034805"/>
    </source>
</evidence>
<dbReference type="FunFam" id="2.80.10.50:FF:000032">
    <property type="entry name" value="macrophage mannose receptor 1"/>
    <property type="match status" value="1"/>
</dbReference>
<dbReference type="PANTHER" id="PTHR22803">
    <property type="entry name" value="MANNOSE, PHOSPHOLIPASE, LECTIN RECEPTOR RELATED"/>
    <property type="match status" value="1"/>
</dbReference>
<name>A0A0P7WZK2_SCLFO</name>
<keyword evidence="6" id="KW-0967">Endosome</keyword>
<organism evidence="16 17">
    <name type="scientific">Scleropages formosus</name>
    <name type="common">Asian bonytongue</name>
    <name type="synonym">Osteoglossum formosum</name>
    <dbReference type="NCBI Taxonomy" id="113540"/>
    <lineage>
        <taxon>Eukaryota</taxon>
        <taxon>Metazoa</taxon>
        <taxon>Chordata</taxon>
        <taxon>Craniata</taxon>
        <taxon>Vertebrata</taxon>
        <taxon>Euteleostomi</taxon>
        <taxon>Actinopterygii</taxon>
        <taxon>Neopterygii</taxon>
        <taxon>Teleostei</taxon>
        <taxon>Osteoglossocephala</taxon>
        <taxon>Osteoglossomorpha</taxon>
        <taxon>Osteoglossiformes</taxon>
        <taxon>Osteoglossidae</taxon>
        <taxon>Scleropages</taxon>
    </lineage>
</organism>
<feature type="domain" description="C-type lectin" evidence="14">
    <location>
        <begin position="247"/>
        <end position="363"/>
    </location>
</feature>
<dbReference type="FunFam" id="3.10.100.10:FF:000014">
    <property type="entry name" value="Macrophage mannose receptor 1"/>
    <property type="match status" value="1"/>
</dbReference>
<dbReference type="SMART" id="SM00034">
    <property type="entry name" value="CLECT"/>
    <property type="match status" value="8"/>
</dbReference>
<dbReference type="FunFam" id="2.10.10.10:FF:000001">
    <property type="entry name" value="Fibronectin 1a isoform 1"/>
    <property type="match status" value="1"/>
</dbReference>
<keyword evidence="11" id="KW-0325">Glycoprotein</keyword>
<feature type="domain" description="C-type lectin" evidence="14">
    <location>
        <begin position="1237"/>
        <end position="1285"/>
    </location>
</feature>
<evidence type="ECO:0000256" key="12">
    <source>
        <dbReference type="ARBA" id="ARBA00071860"/>
    </source>
</evidence>
<dbReference type="PROSITE" id="PS00023">
    <property type="entry name" value="FN2_1"/>
    <property type="match status" value="1"/>
</dbReference>
<dbReference type="GO" id="GO:0010008">
    <property type="term" value="C:endosome membrane"/>
    <property type="evidence" value="ECO:0007669"/>
    <property type="project" value="UniProtKB-SubCell"/>
</dbReference>
<reference evidence="16 17" key="1">
    <citation type="submission" date="2015-08" db="EMBL/GenBank/DDBJ databases">
        <title>The genome of the Asian arowana (Scleropages formosus).</title>
        <authorList>
            <person name="Tan M.H."/>
            <person name="Gan H.M."/>
            <person name="Croft L.J."/>
            <person name="Austin C.M."/>
        </authorList>
    </citation>
    <scope>NUCLEOTIDE SEQUENCE [LARGE SCALE GENOMIC DNA]</scope>
    <source>
        <strain evidence="16">Aro1</strain>
    </source>
</reference>
<dbReference type="InterPro" id="IPR016186">
    <property type="entry name" value="C-type_lectin-like/link_sf"/>
</dbReference>
<dbReference type="InterPro" id="IPR000562">
    <property type="entry name" value="FN_type2_dom"/>
</dbReference>
<dbReference type="PROSITE" id="PS50041">
    <property type="entry name" value="C_TYPE_LECTIN_2"/>
    <property type="match status" value="8"/>
</dbReference>
<evidence type="ECO:0000259" key="14">
    <source>
        <dbReference type="PROSITE" id="PS50041"/>
    </source>
</evidence>
<evidence type="ECO:0000256" key="11">
    <source>
        <dbReference type="ARBA" id="ARBA00023180"/>
    </source>
</evidence>
<proteinExistence type="predicted"/>
<evidence type="ECO:0000256" key="5">
    <source>
        <dbReference type="ARBA" id="ARBA00022737"/>
    </source>
</evidence>
<feature type="domain" description="C-type lectin" evidence="14">
    <location>
        <begin position="922"/>
        <end position="1047"/>
    </location>
</feature>
<evidence type="ECO:0000256" key="9">
    <source>
        <dbReference type="ARBA" id="ARBA00023157"/>
    </source>
</evidence>
<evidence type="ECO:0000256" key="4">
    <source>
        <dbReference type="ARBA" id="ARBA00022729"/>
    </source>
</evidence>
<evidence type="ECO:0000256" key="8">
    <source>
        <dbReference type="ARBA" id="ARBA00023136"/>
    </source>
</evidence>
<dbReference type="InterPro" id="IPR000772">
    <property type="entry name" value="Ricin_B_lectin"/>
</dbReference>
<feature type="domain" description="C-type lectin" evidence="14">
    <location>
        <begin position="1070"/>
        <end position="1180"/>
    </location>
</feature>
<evidence type="ECO:0000256" key="7">
    <source>
        <dbReference type="ARBA" id="ARBA00022989"/>
    </source>
</evidence>
<keyword evidence="4" id="KW-0732">Signal</keyword>
<dbReference type="Gene3D" id="3.10.100.10">
    <property type="entry name" value="Mannose-Binding Protein A, subunit A"/>
    <property type="match status" value="8"/>
</dbReference>
<dbReference type="Pfam" id="PF00040">
    <property type="entry name" value="fn2"/>
    <property type="match status" value="1"/>
</dbReference>
<protein>
    <recommendedName>
        <fullName evidence="12">Macrophage mannose receptor 1</fullName>
    </recommendedName>
</protein>
<feature type="disulfide bond" evidence="13">
    <location>
        <begin position="195"/>
        <end position="221"/>
    </location>
</feature>
<keyword evidence="8" id="KW-0472">Membrane</keyword>
<evidence type="ECO:0000256" key="6">
    <source>
        <dbReference type="ARBA" id="ARBA00022753"/>
    </source>
</evidence>
<keyword evidence="2" id="KW-0254">Endocytosis</keyword>
<dbReference type="InterPro" id="IPR036943">
    <property type="entry name" value="FN_type2_sf"/>
</dbReference>
<feature type="non-terminal residue" evidence="16">
    <location>
        <position position="1382"/>
    </location>
</feature>
<gene>
    <name evidence="16" type="ORF">Z043_113978</name>
</gene>
<dbReference type="InterPro" id="IPR016187">
    <property type="entry name" value="CTDL_fold"/>
</dbReference>
<dbReference type="InterPro" id="IPR035992">
    <property type="entry name" value="Ricin_B-like_lectins"/>
</dbReference>
<evidence type="ECO:0000256" key="13">
    <source>
        <dbReference type="PROSITE-ProRule" id="PRU00479"/>
    </source>
</evidence>
<comment type="subcellular location">
    <subcellularLocation>
        <location evidence="1">Endosome membrane</location>
        <topology evidence="1">Single-pass type I membrane protein</topology>
    </subcellularLocation>
</comment>
<feature type="disulfide bond" evidence="13">
    <location>
        <begin position="209"/>
        <end position="236"/>
    </location>
</feature>
<dbReference type="EMBL" id="JARO02005051">
    <property type="protein sequence ID" value="KPP67432.1"/>
    <property type="molecule type" value="Genomic_DNA"/>
</dbReference>
<keyword evidence="9 13" id="KW-1015">Disulfide bond</keyword>
<dbReference type="InterPro" id="IPR018378">
    <property type="entry name" value="C-type_lectin_CS"/>
</dbReference>
<feature type="domain" description="C-type lectin" evidence="14">
    <location>
        <begin position="390"/>
        <end position="507"/>
    </location>
</feature>
<dbReference type="PRINTS" id="PR00013">
    <property type="entry name" value="FNTYPEII"/>
</dbReference>
<dbReference type="SUPFAM" id="SSF56436">
    <property type="entry name" value="C-type lectin-like"/>
    <property type="match status" value="8"/>
</dbReference>
<evidence type="ECO:0000313" key="16">
    <source>
        <dbReference type="EMBL" id="KPP67432.1"/>
    </source>
</evidence>
<dbReference type="InterPro" id="IPR001304">
    <property type="entry name" value="C-type_lectin-like"/>
</dbReference>
<dbReference type="PROSITE" id="PS00615">
    <property type="entry name" value="C_TYPE_LECTIN_1"/>
    <property type="match status" value="4"/>
</dbReference>
<evidence type="ECO:0000256" key="3">
    <source>
        <dbReference type="ARBA" id="ARBA00022692"/>
    </source>
</evidence>
<dbReference type="Gene3D" id="2.10.10.10">
    <property type="entry name" value="Fibronectin, type II, collagen-binding"/>
    <property type="match status" value="1"/>
</dbReference>
<evidence type="ECO:0000259" key="15">
    <source>
        <dbReference type="PROSITE" id="PS51092"/>
    </source>
</evidence>